<sequence length="73" mass="9376">MMEYLRNEEYRSALHWWSRWHHVAQKYAYRYMASEDRRSRYARRYRRLFDRARQHELDAHERCNILRAKGEEL</sequence>
<comment type="caution">
    <text evidence="1">The sequence shown here is derived from an EMBL/GenBank/DDBJ whole genome shotgun (WGS) entry which is preliminary data.</text>
</comment>
<proteinExistence type="predicted"/>
<accession>A0A0F9EXN4</accession>
<protein>
    <submittedName>
        <fullName evidence="1">Uncharacterized protein</fullName>
    </submittedName>
</protein>
<reference evidence="1" key="1">
    <citation type="journal article" date="2015" name="Nature">
        <title>Complex archaea that bridge the gap between prokaryotes and eukaryotes.</title>
        <authorList>
            <person name="Spang A."/>
            <person name="Saw J.H."/>
            <person name="Jorgensen S.L."/>
            <person name="Zaremba-Niedzwiedzka K."/>
            <person name="Martijn J."/>
            <person name="Lind A.E."/>
            <person name="van Eijk R."/>
            <person name="Schleper C."/>
            <person name="Guy L."/>
            <person name="Ettema T.J."/>
        </authorList>
    </citation>
    <scope>NUCLEOTIDE SEQUENCE</scope>
</reference>
<gene>
    <name evidence="1" type="ORF">LCGC14_2373530</name>
</gene>
<name>A0A0F9EXN4_9ZZZZ</name>
<dbReference type="AlphaFoldDB" id="A0A0F9EXN4"/>
<evidence type="ECO:0000313" key="1">
    <source>
        <dbReference type="EMBL" id="KKL28603.1"/>
    </source>
</evidence>
<organism evidence="1">
    <name type="scientific">marine sediment metagenome</name>
    <dbReference type="NCBI Taxonomy" id="412755"/>
    <lineage>
        <taxon>unclassified sequences</taxon>
        <taxon>metagenomes</taxon>
        <taxon>ecological metagenomes</taxon>
    </lineage>
</organism>
<dbReference type="EMBL" id="LAZR01035037">
    <property type="protein sequence ID" value="KKL28603.1"/>
    <property type="molecule type" value="Genomic_DNA"/>
</dbReference>